<evidence type="ECO:0000256" key="2">
    <source>
        <dbReference type="ARBA" id="ARBA00022475"/>
    </source>
</evidence>
<dbReference type="AlphaFoldDB" id="A0A2K2HCL2"/>
<evidence type="ECO:0000313" key="8">
    <source>
        <dbReference type="EMBL" id="PNU21036.1"/>
    </source>
</evidence>
<dbReference type="Proteomes" id="UP000236340">
    <property type="component" value="Unassembled WGS sequence"/>
</dbReference>
<feature type="transmembrane region" description="Helical" evidence="7">
    <location>
        <begin position="82"/>
        <end position="102"/>
    </location>
</feature>
<evidence type="ECO:0000313" key="9">
    <source>
        <dbReference type="Proteomes" id="UP000236340"/>
    </source>
</evidence>
<dbReference type="PANTHER" id="PTHR30482:SF17">
    <property type="entry name" value="ABC TRANSPORTER ATP-BINDING PROTEIN"/>
    <property type="match status" value="1"/>
</dbReference>
<feature type="region of interest" description="Disordered" evidence="6">
    <location>
        <begin position="314"/>
        <end position="336"/>
    </location>
</feature>
<feature type="transmembrane region" description="Helical" evidence="7">
    <location>
        <begin position="12"/>
        <end position="42"/>
    </location>
</feature>
<accession>A0A2K2HCL2</accession>
<keyword evidence="4 7" id="KW-1133">Transmembrane helix</keyword>
<dbReference type="RefSeq" id="WP_103114565.1">
    <property type="nucleotide sequence ID" value="NZ_PPFX01000006.1"/>
</dbReference>
<evidence type="ECO:0000256" key="6">
    <source>
        <dbReference type="SAM" id="MobiDB-lite"/>
    </source>
</evidence>
<evidence type="ECO:0000256" key="4">
    <source>
        <dbReference type="ARBA" id="ARBA00022989"/>
    </source>
</evidence>
<feature type="transmembrane region" description="Helical" evidence="7">
    <location>
        <begin position="247"/>
        <end position="274"/>
    </location>
</feature>
<dbReference type="OrthoDB" id="9780757at2"/>
<dbReference type="EMBL" id="PPFX01000006">
    <property type="protein sequence ID" value="PNU21036.1"/>
    <property type="molecule type" value="Genomic_DNA"/>
</dbReference>
<protein>
    <submittedName>
        <fullName evidence="8">Branched-chain amino acid ABC transporter permease</fullName>
    </submittedName>
</protein>
<sequence length="336" mass="36369">MAVTTRSLTLPAALLILVLFPLFGSSFYVGLLTRILILAIFAMSLDLLIGYTGLVSFGHAAFFGIGGYALAIAFQDATTIHLWQALPLSLAAALAALVVGWISIRTSGIYFIMITLAFGQMFFYYFFESPRYGGDDGIFLFFKPVLMIGTESILNLENENTFYYFALGCLVTGYLLLAMILRAPFGKVITAIKANEHRVRALGYSINRYKLVSFVIAGTLAGLAGFLEGAHSGYVNPSYMSWHSSGIAIAIAIVVLGGMGTLYGPIVGAFIVVLLQDFLPSLTEHWQLLFGGIVISVALFLPRGATSLLPRILSRRQTTRPDSPPPEDGPREPADG</sequence>
<dbReference type="CDD" id="cd06581">
    <property type="entry name" value="TM_PBP1_LivM_like"/>
    <property type="match status" value="1"/>
</dbReference>
<evidence type="ECO:0000256" key="3">
    <source>
        <dbReference type="ARBA" id="ARBA00022692"/>
    </source>
</evidence>
<name>A0A2K2HCL2_9BACT</name>
<keyword evidence="5 7" id="KW-0472">Membrane</keyword>
<proteinExistence type="predicted"/>
<dbReference type="GO" id="GO:0005886">
    <property type="term" value="C:plasma membrane"/>
    <property type="evidence" value="ECO:0007669"/>
    <property type="project" value="UniProtKB-SubCell"/>
</dbReference>
<feature type="transmembrane region" description="Helical" evidence="7">
    <location>
        <begin position="108"/>
        <end position="126"/>
    </location>
</feature>
<keyword evidence="2" id="KW-1003">Cell membrane</keyword>
<gene>
    <name evidence="8" type="ORF">C2E25_04345</name>
</gene>
<evidence type="ECO:0000256" key="1">
    <source>
        <dbReference type="ARBA" id="ARBA00004651"/>
    </source>
</evidence>
<dbReference type="PANTHER" id="PTHR30482">
    <property type="entry name" value="HIGH-AFFINITY BRANCHED-CHAIN AMINO ACID TRANSPORT SYSTEM PERMEASE"/>
    <property type="match status" value="1"/>
</dbReference>
<comment type="caution">
    <text evidence="8">The sequence shown here is derived from an EMBL/GenBank/DDBJ whole genome shotgun (WGS) entry which is preliminary data.</text>
</comment>
<comment type="subcellular location">
    <subcellularLocation>
        <location evidence="1">Cell membrane</location>
        <topology evidence="1">Multi-pass membrane protein</topology>
    </subcellularLocation>
</comment>
<feature type="transmembrane region" description="Helical" evidence="7">
    <location>
        <begin position="286"/>
        <end position="305"/>
    </location>
</feature>
<dbReference type="Pfam" id="PF02653">
    <property type="entry name" value="BPD_transp_2"/>
    <property type="match status" value="1"/>
</dbReference>
<evidence type="ECO:0000256" key="7">
    <source>
        <dbReference type="SAM" id="Phobius"/>
    </source>
</evidence>
<feature type="transmembrane region" description="Helical" evidence="7">
    <location>
        <begin position="138"/>
        <end position="156"/>
    </location>
</feature>
<feature type="transmembrane region" description="Helical" evidence="7">
    <location>
        <begin position="48"/>
        <end position="70"/>
    </location>
</feature>
<dbReference type="InterPro" id="IPR043428">
    <property type="entry name" value="LivM-like"/>
</dbReference>
<keyword evidence="3 7" id="KW-0812">Transmembrane</keyword>
<evidence type="ECO:0000256" key="5">
    <source>
        <dbReference type="ARBA" id="ARBA00023136"/>
    </source>
</evidence>
<feature type="transmembrane region" description="Helical" evidence="7">
    <location>
        <begin position="206"/>
        <end position="227"/>
    </location>
</feature>
<dbReference type="GO" id="GO:0015658">
    <property type="term" value="F:branched-chain amino acid transmembrane transporter activity"/>
    <property type="evidence" value="ECO:0007669"/>
    <property type="project" value="InterPro"/>
</dbReference>
<dbReference type="InterPro" id="IPR001851">
    <property type="entry name" value="ABC_transp_permease"/>
</dbReference>
<reference evidence="8 9" key="1">
    <citation type="journal article" date="2018" name="Genome Announc.">
        <title>Genome Sequence of Geothermobacter sp. HR-1 Iron Reducer from the Loihi Seamount.</title>
        <authorList>
            <person name="Smith H."/>
            <person name="Abuyen K."/>
            <person name="Tremblay J."/>
            <person name="Savalia P."/>
            <person name="Perez-Rodriguez I."/>
            <person name="Emerson D."/>
            <person name="Tully B."/>
            <person name="Amend J."/>
        </authorList>
    </citation>
    <scope>NUCLEOTIDE SEQUENCE [LARGE SCALE GENOMIC DNA]</scope>
    <source>
        <strain evidence="8 9">HR-1</strain>
    </source>
</reference>
<feature type="transmembrane region" description="Helical" evidence="7">
    <location>
        <begin position="162"/>
        <end position="185"/>
    </location>
</feature>
<organism evidence="8 9">
    <name type="scientific">Geothermobacter hydrogeniphilus</name>
    <dbReference type="NCBI Taxonomy" id="1969733"/>
    <lineage>
        <taxon>Bacteria</taxon>
        <taxon>Pseudomonadati</taxon>
        <taxon>Thermodesulfobacteriota</taxon>
        <taxon>Desulfuromonadia</taxon>
        <taxon>Desulfuromonadales</taxon>
        <taxon>Geothermobacteraceae</taxon>
        <taxon>Geothermobacter</taxon>
    </lineage>
</organism>